<dbReference type="RefSeq" id="WP_147287135.1">
    <property type="nucleotide sequence ID" value="NZ_UGRY01000002.1"/>
</dbReference>
<dbReference type="AlphaFoldDB" id="A0A378YUF2"/>
<evidence type="ECO:0000313" key="3">
    <source>
        <dbReference type="Proteomes" id="UP000255467"/>
    </source>
</evidence>
<dbReference type="InterPro" id="IPR011990">
    <property type="entry name" value="TPR-like_helical_dom_sf"/>
</dbReference>
<dbReference type="EMBL" id="UGRY01000002">
    <property type="protein sequence ID" value="SUA80393.1"/>
    <property type="molecule type" value="Genomic_DNA"/>
</dbReference>
<evidence type="ECO:0000256" key="1">
    <source>
        <dbReference type="SAM" id="MobiDB-lite"/>
    </source>
</evidence>
<evidence type="ECO:0000313" key="2">
    <source>
        <dbReference type="EMBL" id="SUA80393.1"/>
    </source>
</evidence>
<name>A0A378YUF2_9NOCA</name>
<feature type="compositionally biased region" description="Basic and acidic residues" evidence="1">
    <location>
        <begin position="33"/>
        <end position="45"/>
    </location>
</feature>
<keyword evidence="3" id="KW-1185">Reference proteome</keyword>
<dbReference type="SUPFAM" id="SSF48452">
    <property type="entry name" value="TPR-like"/>
    <property type="match status" value="1"/>
</dbReference>
<feature type="region of interest" description="Disordered" evidence="1">
    <location>
        <begin position="33"/>
        <end position="52"/>
    </location>
</feature>
<dbReference type="Proteomes" id="UP000255467">
    <property type="component" value="Unassembled WGS sequence"/>
</dbReference>
<dbReference type="Gene3D" id="1.25.40.10">
    <property type="entry name" value="Tetratricopeptide repeat domain"/>
    <property type="match status" value="1"/>
</dbReference>
<sequence>MSTGERQSGRHQTPLAELLAELNLPNKALARKMVEHSQSDGREPISPDGSTIARYKAGVHRPKERSLEVLLAVLSQFAGREVTAAELGYAEPESPLVQGVDESLSLVRPTVLTLVPEPIDPAFVQHLQLMLTEHVRMDAWAGPRYIIESLRGQLTLVEDLCGKARGEMRVSLLEIGARFCEFAGWLFQDSGDLKAALYWTNQAMDYAEELGDTHLISYVLMRKSNILTDAGKAAQGLGLANAALRRWDEITPELRAVALRQLSNAHALFGEKDECRRALDSAMAQVLDADPNEPGRLAKYCTPSYIEMEAAQSWVLLGEPERAITTYSSGLADWPEAQRRDQGLCSARLASAYVRVGELEEAMRVATRAVELYQLAPSARSLSVLRDLSKRLSTARGKQVNELKGLLARAVQVPRGYSVSA</sequence>
<dbReference type="OrthoDB" id="5184419at2"/>
<reference evidence="2 3" key="1">
    <citation type="submission" date="2018-06" db="EMBL/GenBank/DDBJ databases">
        <authorList>
            <consortium name="Pathogen Informatics"/>
            <person name="Doyle S."/>
        </authorList>
    </citation>
    <scope>NUCLEOTIDE SEQUENCE [LARGE SCALE GENOMIC DNA]</scope>
    <source>
        <strain evidence="2 3">NCTC1934</strain>
    </source>
</reference>
<organism evidence="2 3">
    <name type="scientific">Nocardia otitidiscaviarum</name>
    <dbReference type="NCBI Taxonomy" id="1823"/>
    <lineage>
        <taxon>Bacteria</taxon>
        <taxon>Bacillati</taxon>
        <taxon>Actinomycetota</taxon>
        <taxon>Actinomycetes</taxon>
        <taxon>Mycobacteriales</taxon>
        <taxon>Nocardiaceae</taxon>
        <taxon>Nocardia</taxon>
    </lineage>
</organism>
<accession>A0A378YUF2</accession>
<protein>
    <submittedName>
        <fullName evidence="2">ATP-dependent transcriptional regulator</fullName>
    </submittedName>
</protein>
<proteinExistence type="predicted"/>
<gene>
    <name evidence="2" type="ORF">NCTC1934_04254</name>
</gene>